<keyword evidence="3" id="KW-1185">Reference proteome</keyword>
<dbReference type="PANTHER" id="PTHR43649:SF31">
    <property type="entry name" value="SN-GLYCEROL-3-PHOSPHATE-BINDING PERIPLASMIC PROTEIN UGPB"/>
    <property type="match status" value="1"/>
</dbReference>
<comment type="similarity">
    <text evidence="1">Belongs to the bacterial solute-binding protein 1 family.</text>
</comment>
<evidence type="ECO:0000313" key="3">
    <source>
        <dbReference type="Proteomes" id="UP001501570"/>
    </source>
</evidence>
<organism evidence="2 3">
    <name type="scientific">Rugosimonospora acidiphila</name>
    <dbReference type="NCBI Taxonomy" id="556531"/>
    <lineage>
        <taxon>Bacteria</taxon>
        <taxon>Bacillati</taxon>
        <taxon>Actinomycetota</taxon>
        <taxon>Actinomycetes</taxon>
        <taxon>Micromonosporales</taxon>
        <taxon>Micromonosporaceae</taxon>
        <taxon>Rugosimonospora</taxon>
    </lineage>
</organism>
<sequence length="570" mass="60137">MPPEASPSLPHGLSRRGLLSAAAVAVGATVASPLLSACSGKKSGGPGTTSKSDVDRALPAYLANNSVNADVPSVTGVNGAISDPCFLSYPTSPVTTVSGLVGSGGSYTTMTPLWGAIPASSGNAYYATVNKAIGATLKLQPSDGNTYGDALPPVFAANKLPDWIMIPGWLNVQLNLGEAMTTQFADLTPYLAGDKAKQYPNLANVPPAAWAAGVWDGKLYGIPSYPSAAVFNGAYFYRKDLLDSAGVSVTGFKSADDLAGLGKELTNAKGGVWAFDDLFGQSAAYVSQLFQFPNHWGIDGSGKLIYKYETEGIVEALNWYVKLVKAGYVHPDAIANNNQNAKQRFWSGKVLIQVDGTGAWDGLDAQSGVAANPGYVRQALPLLSPDGAKPPTIELGNGAAMFSYLNKKLSAAQIKECLAIANYLAAPYGSAEWLKVNFGDEGVDYTMKDGNPVLNAQGNKEVATTFQFLACPPAATVPKNGFTQVAKDYAAWQGDAVKHAVKPLFFDMNIAEPSQYSAINKPVDDTIDDVRFGRKPISAFTDAVDTWRKQGGDALRTFYDGIRSKYGTGQ</sequence>
<dbReference type="InterPro" id="IPR050490">
    <property type="entry name" value="Bact_solute-bd_prot1"/>
</dbReference>
<evidence type="ECO:0000313" key="2">
    <source>
        <dbReference type="EMBL" id="GAA5197532.1"/>
    </source>
</evidence>
<gene>
    <name evidence="2" type="ORF">GCM10023322_68970</name>
</gene>
<comment type="caution">
    <text evidence="2">The sequence shown here is derived from an EMBL/GenBank/DDBJ whole genome shotgun (WGS) entry which is preliminary data.</text>
</comment>
<dbReference type="PROSITE" id="PS51318">
    <property type="entry name" value="TAT"/>
    <property type="match status" value="1"/>
</dbReference>
<dbReference type="InterPro" id="IPR006311">
    <property type="entry name" value="TAT_signal"/>
</dbReference>
<evidence type="ECO:0000256" key="1">
    <source>
        <dbReference type="ARBA" id="ARBA00008520"/>
    </source>
</evidence>
<dbReference type="PANTHER" id="PTHR43649">
    <property type="entry name" value="ARABINOSE-BINDING PROTEIN-RELATED"/>
    <property type="match status" value="1"/>
</dbReference>
<dbReference type="EMBL" id="BAABJQ010000030">
    <property type="protein sequence ID" value="GAA5197532.1"/>
    <property type="molecule type" value="Genomic_DNA"/>
</dbReference>
<reference evidence="3" key="1">
    <citation type="journal article" date="2019" name="Int. J. Syst. Evol. Microbiol.">
        <title>The Global Catalogue of Microorganisms (GCM) 10K type strain sequencing project: providing services to taxonomists for standard genome sequencing and annotation.</title>
        <authorList>
            <consortium name="The Broad Institute Genomics Platform"/>
            <consortium name="The Broad Institute Genome Sequencing Center for Infectious Disease"/>
            <person name="Wu L."/>
            <person name="Ma J."/>
        </authorList>
    </citation>
    <scope>NUCLEOTIDE SEQUENCE [LARGE SCALE GENOMIC DNA]</scope>
    <source>
        <strain evidence="3">JCM 18304</strain>
    </source>
</reference>
<protein>
    <submittedName>
        <fullName evidence="2">Extracellular solute-binding protein</fullName>
    </submittedName>
</protein>
<dbReference type="Proteomes" id="UP001501570">
    <property type="component" value="Unassembled WGS sequence"/>
</dbReference>
<proteinExistence type="inferred from homology"/>
<name>A0ABP9SJF4_9ACTN</name>
<dbReference type="SUPFAM" id="SSF53850">
    <property type="entry name" value="Periplasmic binding protein-like II"/>
    <property type="match status" value="1"/>
</dbReference>
<accession>A0ABP9SJF4</accession>
<dbReference type="RefSeq" id="WP_345636868.1">
    <property type="nucleotide sequence ID" value="NZ_BAABJQ010000030.1"/>
</dbReference>
<dbReference type="Gene3D" id="3.40.190.10">
    <property type="entry name" value="Periplasmic binding protein-like II"/>
    <property type="match status" value="1"/>
</dbReference>